<evidence type="ECO:0000313" key="2">
    <source>
        <dbReference type="EMBL" id="CAL8143376.1"/>
    </source>
</evidence>
<evidence type="ECO:0000256" key="1">
    <source>
        <dbReference type="SAM" id="SignalP"/>
    </source>
</evidence>
<comment type="caution">
    <text evidence="2">The sequence shown here is derived from an EMBL/GenBank/DDBJ whole genome shotgun (WGS) entry which is preliminary data.</text>
</comment>
<evidence type="ECO:0000313" key="3">
    <source>
        <dbReference type="Proteomes" id="UP001642540"/>
    </source>
</evidence>
<feature type="chain" id="PRO_5045510304" evidence="1">
    <location>
        <begin position="20"/>
        <end position="339"/>
    </location>
</feature>
<dbReference type="Proteomes" id="UP001642540">
    <property type="component" value="Unassembled WGS sequence"/>
</dbReference>
<proteinExistence type="predicted"/>
<protein>
    <submittedName>
        <fullName evidence="2">Uncharacterized protein</fullName>
    </submittedName>
</protein>
<dbReference type="EMBL" id="CAXLJM020000156">
    <property type="protein sequence ID" value="CAL8143376.1"/>
    <property type="molecule type" value="Genomic_DNA"/>
</dbReference>
<keyword evidence="1" id="KW-0732">Signal</keyword>
<accession>A0ABP1S4M8</accession>
<keyword evidence="3" id="KW-1185">Reference proteome</keyword>
<reference evidence="2 3" key="1">
    <citation type="submission" date="2024-08" db="EMBL/GenBank/DDBJ databases">
        <authorList>
            <person name="Cucini C."/>
            <person name="Frati F."/>
        </authorList>
    </citation>
    <scope>NUCLEOTIDE SEQUENCE [LARGE SCALE GENOMIC DNA]</scope>
</reference>
<sequence length="339" mass="39130">MKNLSIFLLLFLCGSVAFSRKTKKKPTTFIRETLDLDKELSILFHSCSVHIALNEIVKRTKTGYEINSYGLSPFSFPVIISNYLHVLRTIMNVEYFMKCDNSLAPLVRNQEFKFEAPPNPRMQCFVMVHIVPKSCKLWAYSPFETTDDEGYTTFRSLLIPKTFLLPMFDHRLQKKLTADNQKNGYETAVISTRPDFKVFKSGLIIVKVEMHNSDLHHTGLGYTESALFMMESIFYIKGYNAAAPTMFLFKIRFSKRMDSYIISKTMAMVCWENRMYDRAHSIYSKVKAADLSLKRVFQSFVATSTTSWQYFEALHSRCKGGINLYSRHVLGNVDKITGN</sequence>
<feature type="signal peptide" evidence="1">
    <location>
        <begin position="1"/>
        <end position="19"/>
    </location>
</feature>
<name>A0ABP1S4M8_9HEXA</name>
<organism evidence="2 3">
    <name type="scientific">Orchesella dallaii</name>
    <dbReference type="NCBI Taxonomy" id="48710"/>
    <lineage>
        <taxon>Eukaryota</taxon>
        <taxon>Metazoa</taxon>
        <taxon>Ecdysozoa</taxon>
        <taxon>Arthropoda</taxon>
        <taxon>Hexapoda</taxon>
        <taxon>Collembola</taxon>
        <taxon>Entomobryomorpha</taxon>
        <taxon>Entomobryoidea</taxon>
        <taxon>Orchesellidae</taxon>
        <taxon>Orchesellinae</taxon>
        <taxon>Orchesella</taxon>
    </lineage>
</organism>
<gene>
    <name evidence="2" type="ORF">ODALV1_LOCUS29511</name>
</gene>